<dbReference type="EMBL" id="UINC01004278">
    <property type="protein sequence ID" value="SVA13143.1"/>
    <property type="molecule type" value="Genomic_DNA"/>
</dbReference>
<gene>
    <name evidence="1" type="ORF">METZ01_LOCUS65997</name>
</gene>
<feature type="non-terminal residue" evidence="1">
    <location>
        <position position="1"/>
    </location>
</feature>
<feature type="non-terminal residue" evidence="1">
    <location>
        <position position="130"/>
    </location>
</feature>
<evidence type="ECO:0008006" key="2">
    <source>
        <dbReference type="Google" id="ProtNLM"/>
    </source>
</evidence>
<reference evidence="1" key="1">
    <citation type="submission" date="2018-05" db="EMBL/GenBank/DDBJ databases">
        <authorList>
            <person name="Lanie J.A."/>
            <person name="Ng W.-L."/>
            <person name="Kazmierczak K.M."/>
            <person name="Andrzejewski T.M."/>
            <person name="Davidsen T.M."/>
            <person name="Wayne K.J."/>
            <person name="Tettelin H."/>
            <person name="Glass J.I."/>
            <person name="Rusch D."/>
            <person name="Podicherti R."/>
            <person name="Tsui H.-C.T."/>
            <person name="Winkler M.E."/>
        </authorList>
    </citation>
    <scope>NUCLEOTIDE SEQUENCE</scope>
</reference>
<accession>A0A381TGT3</accession>
<name>A0A381TGT3_9ZZZZ</name>
<evidence type="ECO:0000313" key="1">
    <source>
        <dbReference type="EMBL" id="SVA13143.1"/>
    </source>
</evidence>
<proteinExistence type="predicted"/>
<dbReference type="AlphaFoldDB" id="A0A381TGT3"/>
<sequence>VAAALLLALLLLPSTTAEEVTLTDGNASVTVDYDPVFHAGEAWFIDLEITGGNASGGYAVEAEFAGTEPRSKALPTDGSVSFSFPGATFHDEAFNVPLELQLVRDGSVVDNITVLIDVSVPPPSDLLWLW</sequence>
<protein>
    <recommendedName>
        <fullName evidence="2">Calx-beta domain-containing protein</fullName>
    </recommendedName>
</protein>
<organism evidence="1">
    <name type="scientific">marine metagenome</name>
    <dbReference type="NCBI Taxonomy" id="408172"/>
    <lineage>
        <taxon>unclassified sequences</taxon>
        <taxon>metagenomes</taxon>
        <taxon>ecological metagenomes</taxon>
    </lineage>
</organism>